<dbReference type="EMBL" id="CP136921">
    <property type="protein sequence ID" value="WOO32142.1"/>
    <property type="molecule type" value="Genomic_DNA"/>
</dbReference>
<keyword evidence="10" id="KW-1185">Reference proteome</keyword>
<evidence type="ECO:0000256" key="5">
    <source>
        <dbReference type="ARBA" id="ARBA00022741"/>
    </source>
</evidence>
<evidence type="ECO:0000256" key="1">
    <source>
        <dbReference type="ARBA" id="ARBA00004417"/>
    </source>
</evidence>
<dbReference type="Proteomes" id="UP001303211">
    <property type="component" value="Chromosome"/>
</dbReference>
<dbReference type="InterPro" id="IPR017871">
    <property type="entry name" value="ABC_transporter-like_CS"/>
</dbReference>
<keyword evidence="6 9" id="KW-0067">ATP-binding</keyword>
<name>A0ABZ0J1L9_9BURK</name>
<evidence type="ECO:0000256" key="3">
    <source>
        <dbReference type="ARBA" id="ARBA00022448"/>
    </source>
</evidence>
<protein>
    <submittedName>
        <fullName evidence="9">ABC transporter ATP-binding protein</fullName>
    </submittedName>
</protein>
<keyword evidence="7" id="KW-0472">Membrane</keyword>
<dbReference type="PROSITE" id="PS00211">
    <property type="entry name" value="ABC_TRANSPORTER_1"/>
    <property type="match status" value="1"/>
</dbReference>
<keyword evidence="4" id="KW-1003">Cell membrane</keyword>
<keyword evidence="5" id="KW-0547">Nucleotide-binding</keyword>
<reference evidence="9 10" key="1">
    <citation type="submission" date="2023-03" db="EMBL/GenBank/DDBJ databases">
        <title>Diaphorobacter basophil sp. nov., isolated from a sewage-treatment plant.</title>
        <authorList>
            <person name="Yang K."/>
        </authorList>
    </citation>
    <scope>NUCLEOTIDE SEQUENCE [LARGE SCALE GENOMIC DNA]</scope>
    <source>
        <strain evidence="9 10">Y-1</strain>
    </source>
</reference>
<dbReference type="PANTHER" id="PTHR43297">
    <property type="entry name" value="OLIGOPEPTIDE TRANSPORT ATP-BINDING PROTEIN APPD"/>
    <property type="match status" value="1"/>
</dbReference>
<evidence type="ECO:0000256" key="2">
    <source>
        <dbReference type="ARBA" id="ARBA00005417"/>
    </source>
</evidence>
<evidence type="ECO:0000313" key="10">
    <source>
        <dbReference type="Proteomes" id="UP001303211"/>
    </source>
</evidence>
<dbReference type="InterPro" id="IPR050388">
    <property type="entry name" value="ABC_Ni/Peptide_Import"/>
</dbReference>
<dbReference type="SUPFAM" id="SSF52540">
    <property type="entry name" value="P-loop containing nucleoside triphosphate hydrolases"/>
    <property type="match status" value="1"/>
</dbReference>
<organism evidence="9 10">
    <name type="scientific">Diaphorobacter limosus</name>
    <dbReference type="NCBI Taxonomy" id="3036128"/>
    <lineage>
        <taxon>Bacteria</taxon>
        <taxon>Pseudomonadati</taxon>
        <taxon>Pseudomonadota</taxon>
        <taxon>Betaproteobacteria</taxon>
        <taxon>Burkholderiales</taxon>
        <taxon>Comamonadaceae</taxon>
        <taxon>Diaphorobacter</taxon>
    </lineage>
</organism>
<proteinExistence type="inferred from homology"/>
<sequence length="328" mass="34520">MMASATPLLEVQNLAITLQTQRGAVRAVHDLGFTLARGETVGLIGESGCGKSLTALALMGLLPDGASVRGSIRFDGQELLAMPDKTLCQLRGNRMAMVFQEPMSALNPVHSIGRQVAEPLRLHQGLSARQARTQAMELLERVGIARAAERLDAYPHQFSGGQRQRITIAMALACGPDLLIADEPTTALDVTVQRQILELLAGLVAERGMALILISHDLGVIAQSVARTLVMYGGTVVESGPTRAVFGAMAHPYTQGLFAARPRLGTARVAGERLPTIAGSVPDLADLPAGCPFAGRCPRTLDACHAALPPAVALGAGHEARCIRLGEP</sequence>
<dbReference type="Pfam" id="PF00005">
    <property type="entry name" value="ABC_tran"/>
    <property type="match status" value="1"/>
</dbReference>
<gene>
    <name evidence="9" type="ORF">P4826_17385</name>
</gene>
<dbReference type="Pfam" id="PF08352">
    <property type="entry name" value="oligo_HPY"/>
    <property type="match status" value="1"/>
</dbReference>
<feature type="domain" description="ABC transporter" evidence="8">
    <location>
        <begin position="9"/>
        <end position="258"/>
    </location>
</feature>
<keyword evidence="3" id="KW-0813">Transport</keyword>
<dbReference type="InterPro" id="IPR013563">
    <property type="entry name" value="Oligopep_ABC_C"/>
</dbReference>
<dbReference type="Gene3D" id="3.40.50.300">
    <property type="entry name" value="P-loop containing nucleotide triphosphate hydrolases"/>
    <property type="match status" value="1"/>
</dbReference>
<dbReference type="InterPro" id="IPR003593">
    <property type="entry name" value="AAA+_ATPase"/>
</dbReference>
<evidence type="ECO:0000256" key="4">
    <source>
        <dbReference type="ARBA" id="ARBA00022475"/>
    </source>
</evidence>
<dbReference type="GO" id="GO:0005524">
    <property type="term" value="F:ATP binding"/>
    <property type="evidence" value="ECO:0007669"/>
    <property type="project" value="UniProtKB-KW"/>
</dbReference>
<dbReference type="PANTHER" id="PTHR43297:SF2">
    <property type="entry name" value="DIPEPTIDE TRANSPORT ATP-BINDING PROTEIN DPPD"/>
    <property type="match status" value="1"/>
</dbReference>
<dbReference type="RefSeq" id="WP_317701608.1">
    <property type="nucleotide sequence ID" value="NZ_CP136921.1"/>
</dbReference>
<evidence type="ECO:0000256" key="7">
    <source>
        <dbReference type="ARBA" id="ARBA00023136"/>
    </source>
</evidence>
<accession>A0ABZ0J1L9</accession>
<dbReference type="InterPro" id="IPR027417">
    <property type="entry name" value="P-loop_NTPase"/>
</dbReference>
<dbReference type="SMART" id="SM00382">
    <property type="entry name" value="AAA"/>
    <property type="match status" value="1"/>
</dbReference>
<comment type="subcellular location">
    <subcellularLocation>
        <location evidence="1">Cell inner membrane</location>
        <topology evidence="1">Peripheral membrane protein</topology>
    </subcellularLocation>
</comment>
<dbReference type="CDD" id="cd03257">
    <property type="entry name" value="ABC_NikE_OppD_transporters"/>
    <property type="match status" value="1"/>
</dbReference>
<evidence type="ECO:0000313" key="9">
    <source>
        <dbReference type="EMBL" id="WOO32142.1"/>
    </source>
</evidence>
<dbReference type="InterPro" id="IPR003439">
    <property type="entry name" value="ABC_transporter-like_ATP-bd"/>
</dbReference>
<evidence type="ECO:0000259" key="8">
    <source>
        <dbReference type="PROSITE" id="PS50893"/>
    </source>
</evidence>
<dbReference type="PROSITE" id="PS50893">
    <property type="entry name" value="ABC_TRANSPORTER_2"/>
    <property type="match status" value="1"/>
</dbReference>
<dbReference type="NCBIfam" id="TIGR01727">
    <property type="entry name" value="oligo_HPY"/>
    <property type="match status" value="1"/>
</dbReference>
<evidence type="ECO:0000256" key="6">
    <source>
        <dbReference type="ARBA" id="ARBA00022840"/>
    </source>
</evidence>
<comment type="similarity">
    <text evidence="2">Belongs to the ABC transporter superfamily.</text>
</comment>